<evidence type="ECO:0008006" key="4">
    <source>
        <dbReference type="Google" id="ProtNLM"/>
    </source>
</evidence>
<keyword evidence="3" id="KW-1185">Reference proteome</keyword>
<dbReference type="EMBL" id="CP072110">
    <property type="protein sequence ID" value="QTH63570.1"/>
    <property type="molecule type" value="Genomic_DNA"/>
</dbReference>
<dbReference type="Proteomes" id="UP000682739">
    <property type="component" value="Chromosome"/>
</dbReference>
<evidence type="ECO:0000313" key="3">
    <source>
        <dbReference type="Proteomes" id="UP000682739"/>
    </source>
</evidence>
<evidence type="ECO:0000256" key="1">
    <source>
        <dbReference type="SAM" id="SignalP"/>
    </source>
</evidence>
<name>A0A975HHW0_9GAMM</name>
<organism evidence="2 3">
    <name type="scientific">Psychrosphaera ytuae</name>
    <dbReference type="NCBI Taxonomy" id="2820710"/>
    <lineage>
        <taxon>Bacteria</taxon>
        <taxon>Pseudomonadati</taxon>
        <taxon>Pseudomonadota</taxon>
        <taxon>Gammaproteobacteria</taxon>
        <taxon>Alteromonadales</taxon>
        <taxon>Pseudoalteromonadaceae</taxon>
        <taxon>Psychrosphaera</taxon>
    </lineage>
</organism>
<reference evidence="2" key="1">
    <citation type="submission" date="2021-03" db="EMBL/GenBank/DDBJ databases">
        <title>Description of Psychrosphaera ytuae sp. nov. isolated from deep sea sediment of South China Sea.</title>
        <authorList>
            <person name="Zhang J."/>
            <person name="Xu X.-D."/>
        </authorList>
    </citation>
    <scope>NUCLEOTIDE SEQUENCE</scope>
    <source>
        <strain evidence="2">MTZ26</strain>
    </source>
</reference>
<dbReference type="KEGG" id="psym:J1N51_12700"/>
<dbReference type="AlphaFoldDB" id="A0A975HHW0"/>
<gene>
    <name evidence="2" type="ORF">J1N51_12700</name>
</gene>
<keyword evidence="1" id="KW-0732">Signal</keyword>
<feature type="chain" id="PRO_5037311393" description="Lipoprotein" evidence="1">
    <location>
        <begin position="27"/>
        <end position="570"/>
    </location>
</feature>
<evidence type="ECO:0000313" key="2">
    <source>
        <dbReference type="EMBL" id="QTH63570.1"/>
    </source>
</evidence>
<feature type="signal peptide" evidence="1">
    <location>
        <begin position="1"/>
        <end position="26"/>
    </location>
</feature>
<accession>A0A975HHW0</accession>
<dbReference type="RefSeq" id="WP_208831626.1">
    <property type="nucleotide sequence ID" value="NZ_CP072110.1"/>
</dbReference>
<sequence>MTIQSSLSSLGLKLALLLSGTFVLSACDESVSTNLQLADQGVNPTYLVDESLSQANISNQALAVSHLSEAEQYLTTGEVYNPEAVIPPQCYTKTEGTNNPCYVCHQSYSAKELRPNAMNDGLIQGAYIFSDVGVTNSWKNLFVDRTELIKSISDEEIMEYVNQDNYGLLEEQMKSSSWTNNIPYIKDLELGQEAFDEDGLAKDGSHWVAYNYKPFPSTFWPTNGSTGDAMIRLGEAYRSINGEFSKDVYFANLALVEMAMKDIDSLSTSTIDENKVGIDLNNDGHLTQIKQIKKQSHYVGDASDKPLTKMLFPEQTELLHTVRYLGVDENGETVIPKRMKEVRYMHKHMLRSRESLLSSYYAERKEKHFEKLPRMVPAGDRGIANGYGWTINGLIEDKQGQLRPQHQQELAFCNGCHRSVGSTIDQTFSFARKVEGKDGWGYINLKSIKDVPSLGDKDGEFVTYLERVKGGDEFRQNQEMLAKWFTPNGKLNKEKVNALNNIHELITPSKERALKLNKAYRTIVAEQSYLFGRDVTLVEAKNVLKEVDESAVPINEAQRYVYDLRLNWEQ</sequence>
<protein>
    <recommendedName>
        <fullName evidence="4">Lipoprotein</fullName>
    </recommendedName>
</protein>
<proteinExistence type="predicted"/>